<gene>
    <name evidence="2" type="ORF">UABAM_05212</name>
</gene>
<evidence type="ECO:0000313" key="2">
    <source>
        <dbReference type="EMBL" id="BBM86824.1"/>
    </source>
</evidence>
<dbReference type="OrthoDB" id="1090891at2"/>
<dbReference type="Proteomes" id="UP000326354">
    <property type="component" value="Chromosome"/>
</dbReference>
<organism evidence="2 3">
    <name type="scientific">Uabimicrobium amorphum</name>
    <dbReference type="NCBI Taxonomy" id="2596890"/>
    <lineage>
        <taxon>Bacteria</taxon>
        <taxon>Pseudomonadati</taxon>
        <taxon>Planctomycetota</taxon>
        <taxon>Candidatus Uabimicrobiia</taxon>
        <taxon>Candidatus Uabimicrobiales</taxon>
        <taxon>Candidatus Uabimicrobiaceae</taxon>
        <taxon>Candidatus Uabimicrobium</taxon>
    </lineage>
</organism>
<dbReference type="Gene3D" id="2.60.120.380">
    <property type="match status" value="1"/>
</dbReference>
<dbReference type="Gene3D" id="2.60.40.10">
    <property type="entry name" value="Immunoglobulins"/>
    <property type="match status" value="1"/>
</dbReference>
<name>A0A5S9F6P0_UABAM</name>
<dbReference type="EMBL" id="AP019860">
    <property type="protein sequence ID" value="BBM86824.1"/>
    <property type="molecule type" value="Genomic_DNA"/>
</dbReference>
<dbReference type="KEGG" id="uam:UABAM_05212"/>
<dbReference type="RefSeq" id="WP_151970863.1">
    <property type="nucleotide sequence ID" value="NZ_AP019860.1"/>
</dbReference>
<evidence type="ECO:0000256" key="1">
    <source>
        <dbReference type="SAM" id="SignalP"/>
    </source>
</evidence>
<evidence type="ECO:0000313" key="3">
    <source>
        <dbReference type="Proteomes" id="UP000326354"/>
    </source>
</evidence>
<sequence length="225" mass="25048">MLKKIWIAVTLMLTIYASEPQAPTVKITDPSGGQCSKRIVEVSGTISDTNISRAYIVINSSANMFDVKNGQFKYSVVLAPGENIIQIIVENEHGVGRDSVVIYSQVPKRDVKILMTWDTATDIDLHVIDPSGEETYYSSKESKIGGQLDHDDTDGFGPETFMLSNAIDGKYIVKSKYYGGSAGQTRVKITVVLFEGTSKESRKDYYRLLSKRSEFVEVCSFYVQQ</sequence>
<protein>
    <recommendedName>
        <fullName evidence="4">DUF2135 domain-containing protein</fullName>
    </recommendedName>
</protein>
<evidence type="ECO:0008006" key="4">
    <source>
        <dbReference type="Google" id="ProtNLM"/>
    </source>
</evidence>
<feature type="chain" id="PRO_5024928024" description="DUF2135 domain-containing protein" evidence="1">
    <location>
        <begin position="23"/>
        <end position="225"/>
    </location>
</feature>
<keyword evidence="3" id="KW-1185">Reference proteome</keyword>
<dbReference type="AlphaFoldDB" id="A0A5S9F6P0"/>
<feature type="signal peptide" evidence="1">
    <location>
        <begin position="1"/>
        <end position="22"/>
    </location>
</feature>
<proteinExistence type="predicted"/>
<reference evidence="2 3" key="1">
    <citation type="submission" date="2019-08" db="EMBL/GenBank/DDBJ databases">
        <title>Complete genome sequence of Candidatus Uab amorphum.</title>
        <authorList>
            <person name="Shiratori T."/>
            <person name="Suzuki S."/>
            <person name="Kakizawa Y."/>
            <person name="Ishida K."/>
        </authorList>
    </citation>
    <scope>NUCLEOTIDE SEQUENCE [LARGE SCALE GENOMIC DNA]</scope>
    <source>
        <strain evidence="2 3">SRT547</strain>
    </source>
</reference>
<keyword evidence="1" id="KW-0732">Signal</keyword>
<accession>A0A5S9F6P0</accession>
<dbReference type="InterPro" id="IPR013783">
    <property type="entry name" value="Ig-like_fold"/>
</dbReference>